<dbReference type="GO" id="GO:0015421">
    <property type="term" value="F:ABC-type oligopeptide transporter activity"/>
    <property type="evidence" value="ECO:0007669"/>
    <property type="project" value="TreeGrafter"/>
</dbReference>
<feature type="domain" description="ABC transmembrane type-1" evidence="10">
    <location>
        <begin position="108"/>
        <end position="395"/>
    </location>
</feature>
<keyword evidence="12" id="KW-1185">Reference proteome</keyword>
<keyword evidence="3" id="KW-0547">Nucleotide-binding</keyword>
<evidence type="ECO:0000256" key="2">
    <source>
        <dbReference type="ARBA" id="ARBA00022692"/>
    </source>
</evidence>
<dbReference type="InterPro" id="IPR011527">
    <property type="entry name" value="ABC1_TM_dom"/>
</dbReference>
<reference evidence="11" key="1">
    <citation type="submission" date="2022-06" db="EMBL/GenBank/DDBJ databases">
        <title>Genomic Encyclopedia of Archaeal and Bacterial Type Strains, Phase II (KMG-II): from individual species to whole genera.</title>
        <authorList>
            <person name="Goeker M."/>
        </authorList>
    </citation>
    <scope>NUCLEOTIDE SEQUENCE</scope>
    <source>
        <strain evidence="11">DSM 43935</strain>
    </source>
</reference>
<dbReference type="PROSITE" id="PS50893">
    <property type="entry name" value="ABC_TRANSPORTER_2"/>
    <property type="match status" value="1"/>
</dbReference>
<evidence type="ECO:0000259" key="10">
    <source>
        <dbReference type="PROSITE" id="PS50929"/>
    </source>
</evidence>
<feature type="transmembrane region" description="Helical" evidence="8">
    <location>
        <begin position="233"/>
        <end position="266"/>
    </location>
</feature>
<feature type="domain" description="ABC transporter" evidence="9">
    <location>
        <begin position="429"/>
        <end position="683"/>
    </location>
</feature>
<dbReference type="EMBL" id="JAMTCK010000002">
    <property type="protein sequence ID" value="MCP2164065.1"/>
    <property type="molecule type" value="Genomic_DNA"/>
</dbReference>
<keyword evidence="5 8" id="KW-1133">Transmembrane helix</keyword>
<dbReference type="PROSITE" id="PS50929">
    <property type="entry name" value="ABC_TM1F"/>
    <property type="match status" value="1"/>
</dbReference>
<evidence type="ECO:0000256" key="3">
    <source>
        <dbReference type="ARBA" id="ARBA00022741"/>
    </source>
</evidence>
<keyword evidence="2 8" id="KW-0812">Transmembrane</keyword>
<keyword evidence="4 11" id="KW-0067">ATP-binding</keyword>
<dbReference type="InterPro" id="IPR003439">
    <property type="entry name" value="ABC_transporter-like_ATP-bd"/>
</dbReference>
<dbReference type="SUPFAM" id="SSF52540">
    <property type="entry name" value="P-loop containing nucleoside triphosphate hydrolases"/>
    <property type="match status" value="1"/>
</dbReference>
<evidence type="ECO:0000256" key="7">
    <source>
        <dbReference type="SAM" id="MobiDB-lite"/>
    </source>
</evidence>
<dbReference type="GO" id="GO:0016887">
    <property type="term" value="F:ATP hydrolysis activity"/>
    <property type="evidence" value="ECO:0007669"/>
    <property type="project" value="InterPro"/>
</dbReference>
<evidence type="ECO:0000256" key="5">
    <source>
        <dbReference type="ARBA" id="ARBA00022989"/>
    </source>
</evidence>
<dbReference type="GO" id="GO:0005524">
    <property type="term" value="F:ATP binding"/>
    <property type="evidence" value="ECO:0007669"/>
    <property type="project" value="UniProtKB-KW"/>
</dbReference>
<proteinExistence type="predicted"/>
<dbReference type="SUPFAM" id="SSF90123">
    <property type="entry name" value="ABC transporter transmembrane region"/>
    <property type="match status" value="1"/>
</dbReference>
<dbReference type="Pfam" id="PF00005">
    <property type="entry name" value="ABC_tran"/>
    <property type="match status" value="1"/>
</dbReference>
<dbReference type="InterPro" id="IPR039421">
    <property type="entry name" value="Type_1_exporter"/>
</dbReference>
<dbReference type="SMART" id="SM00382">
    <property type="entry name" value="AAA"/>
    <property type="match status" value="1"/>
</dbReference>
<evidence type="ECO:0000256" key="6">
    <source>
        <dbReference type="ARBA" id="ARBA00023136"/>
    </source>
</evidence>
<evidence type="ECO:0000256" key="1">
    <source>
        <dbReference type="ARBA" id="ARBA00004651"/>
    </source>
</evidence>
<sequence length="693" mass="74070">MSASSPVPTQQVSATGISAQGRRNASPQQVLVSEPTTPDRKGRGDRERPPAEAAAALVGVDSLSRPSWAAVDEQVIAASLWTTIRALPAGLAVVVRLVWRASPVLTSLAALLQLASGVSTALGLFATANVFVALLEQGPTPQRVLASLPALLWVLICHVVRALLESATAVVQGVLRPRAEHLARCDLHETVVAVELAAFDDADFDELVRRGSGQGVAAIGRCVDGGADLLSSLVVLVAAVVTAGVLNPWLVPVLSLAVVADGWAALRVSKLRYESFLETVTRDRRLSIVSRLITSRSKAAELRAVTAQRELVDEHRRVGRQLADEAVRVQQRSTRVRLVGRAAGGVGTGIAYLVLGLLLYRGGMPLALAGAAVVAMRTTNSALYSTMYAVNRLYEDCFYLTLFETLLDQAGQRQRPASDVLAPTDPEVIELRGVSYTYPGQDRPALRDVNLTIRRGEVIALVGENGSGKSTLGRLITGLYLPSEGQVLWDGVDIATVDQRSVHTQIAMIMQEPARWPMTATNNIRIGRLDAPDPTGARWERAVHASGAAEVISQLPARENTMLSREFQGGHDLSGGQWQRLGIARGMYRDAAVLVADEPTAALDARAEHAVFAALRAASGSAGECGPGEADRPTRTTVLVTHRLANVRQATRIVVLDRGRVAECGTHEELMANQGIYAELFALQASAYQHLGR</sequence>
<dbReference type="InterPro" id="IPR027417">
    <property type="entry name" value="P-loop_NTPase"/>
</dbReference>
<dbReference type="GO" id="GO:0005886">
    <property type="term" value="C:plasma membrane"/>
    <property type="evidence" value="ECO:0007669"/>
    <property type="project" value="UniProtKB-SubCell"/>
</dbReference>
<evidence type="ECO:0000259" key="9">
    <source>
        <dbReference type="PROSITE" id="PS50893"/>
    </source>
</evidence>
<gene>
    <name evidence="11" type="ORF">LX83_000905</name>
</gene>
<name>A0AAE3G9K7_9PSEU</name>
<comment type="caution">
    <text evidence="11">The sequence shown here is derived from an EMBL/GenBank/DDBJ whole genome shotgun (WGS) entry which is preliminary data.</text>
</comment>
<dbReference type="PANTHER" id="PTHR43394">
    <property type="entry name" value="ATP-DEPENDENT PERMEASE MDL1, MITOCHONDRIAL"/>
    <property type="match status" value="1"/>
</dbReference>
<keyword evidence="6 8" id="KW-0472">Membrane</keyword>
<feature type="transmembrane region" description="Helical" evidence="8">
    <location>
        <begin position="338"/>
        <end position="360"/>
    </location>
</feature>
<evidence type="ECO:0000256" key="8">
    <source>
        <dbReference type="SAM" id="Phobius"/>
    </source>
</evidence>
<comment type="subcellular location">
    <subcellularLocation>
        <location evidence="1">Cell membrane</location>
        <topology evidence="1">Multi-pass membrane protein</topology>
    </subcellularLocation>
</comment>
<dbReference type="Proteomes" id="UP001206128">
    <property type="component" value="Unassembled WGS sequence"/>
</dbReference>
<dbReference type="InterPro" id="IPR036640">
    <property type="entry name" value="ABC1_TM_sf"/>
</dbReference>
<dbReference type="PANTHER" id="PTHR43394:SF1">
    <property type="entry name" value="ATP-BINDING CASSETTE SUB-FAMILY B MEMBER 10, MITOCHONDRIAL"/>
    <property type="match status" value="1"/>
</dbReference>
<dbReference type="Gene3D" id="3.40.50.300">
    <property type="entry name" value="P-loop containing nucleotide triphosphate hydrolases"/>
    <property type="match status" value="1"/>
</dbReference>
<feature type="compositionally biased region" description="Polar residues" evidence="7">
    <location>
        <begin position="1"/>
        <end position="36"/>
    </location>
</feature>
<organism evidence="11 12">
    <name type="scientific">Goodfellowiella coeruleoviolacea</name>
    <dbReference type="NCBI Taxonomy" id="334858"/>
    <lineage>
        <taxon>Bacteria</taxon>
        <taxon>Bacillati</taxon>
        <taxon>Actinomycetota</taxon>
        <taxon>Actinomycetes</taxon>
        <taxon>Pseudonocardiales</taxon>
        <taxon>Pseudonocardiaceae</taxon>
        <taxon>Goodfellowiella</taxon>
    </lineage>
</organism>
<dbReference type="AlphaFoldDB" id="A0AAE3G9K7"/>
<dbReference type="InterPro" id="IPR017871">
    <property type="entry name" value="ABC_transporter-like_CS"/>
</dbReference>
<feature type="region of interest" description="Disordered" evidence="7">
    <location>
        <begin position="1"/>
        <end position="50"/>
    </location>
</feature>
<protein>
    <submittedName>
        <fullName evidence="11">ATP-binding cassette, subfamily B</fullName>
    </submittedName>
</protein>
<evidence type="ECO:0000313" key="12">
    <source>
        <dbReference type="Proteomes" id="UP001206128"/>
    </source>
</evidence>
<dbReference type="InterPro" id="IPR003593">
    <property type="entry name" value="AAA+_ATPase"/>
</dbReference>
<dbReference type="Gene3D" id="1.20.1560.10">
    <property type="entry name" value="ABC transporter type 1, transmembrane domain"/>
    <property type="match status" value="1"/>
</dbReference>
<accession>A0AAE3G9K7</accession>
<dbReference type="PROSITE" id="PS00211">
    <property type="entry name" value="ABC_TRANSPORTER_1"/>
    <property type="match status" value="1"/>
</dbReference>
<evidence type="ECO:0000313" key="11">
    <source>
        <dbReference type="EMBL" id="MCP2164065.1"/>
    </source>
</evidence>
<feature type="compositionally biased region" description="Basic and acidic residues" evidence="7">
    <location>
        <begin position="37"/>
        <end position="50"/>
    </location>
</feature>
<evidence type="ECO:0000256" key="4">
    <source>
        <dbReference type="ARBA" id="ARBA00022840"/>
    </source>
</evidence>